<keyword evidence="3" id="KW-1185">Reference proteome</keyword>
<dbReference type="Proteomes" id="UP001183794">
    <property type="component" value="Unassembled WGS sequence"/>
</dbReference>
<feature type="transmembrane region" description="Helical" evidence="1">
    <location>
        <begin position="12"/>
        <end position="31"/>
    </location>
</feature>
<proteinExistence type="predicted"/>
<feature type="transmembrane region" description="Helical" evidence="1">
    <location>
        <begin position="37"/>
        <end position="56"/>
    </location>
</feature>
<sequence length="62" mass="6804">MTEYQRRRTRIWWLSGILAVLGAGIAIFAALEYFITTLVTVGLAVVVTILLGAVLAQADKLR</sequence>
<keyword evidence="1" id="KW-0812">Transmembrane</keyword>
<comment type="caution">
    <text evidence="2">The sequence shown here is derived from an EMBL/GenBank/DDBJ whole genome shotgun (WGS) entry which is preliminary data.</text>
</comment>
<name>A0ABU2AY23_9MICC</name>
<protein>
    <submittedName>
        <fullName evidence="2">VanZ family protein</fullName>
    </submittedName>
</protein>
<accession>A0ABU2AY23</accession>
<keyword evidence="1" id="KW-1133">Transmembrane helix</keyword>
<keyword evidence="1" id="KW-0472">Membrane</keyword>
<evidence type="ECO:0000256" key="1">
    <source>
        <dbReference type="SAM" id="Phobius"/>
    </source>
</evidence>
<dbReference type="RefSeq" id="WP_310171007.1">
    <property type="nucleotide sequence ID" value="NZ_BAABHE010000002.1"/>
</dbReference>
<evidence type="ECO:0000313" key="2">
    <source>
        <dbReference type="EMBL" id="MDR7346253.1"/>
    </source>
</evidence>
<dbReference type="EMBL" id="JAVDYJ010000001">
    <property type="protein sequence ID" value="MDR7346253.1"/>
    <property type="molecule type" value="Genomic_DNA"/>
</dbReference>
<gene>
    <name evidence="2" type="ORF">J2S62_000510</name>
</gene>
<evidence type="ECO:0000313" key="3">
    <source>
        <dbReference type="Proteomes" id="UP001183794"/>
    </source>
</evidence>
<organism evidence="2 3">
    <name type="scientific">Enteractinococcus fodinae</name>
    <dbReference type="NCBI Taxonomy" id="684663"/>
    <lineage>
        <taxon>Bacteria</taxon>
        <taxon>Bacillati</taxon>
        <taxon>Actinomycetota</taxon>
        <taxon>Actinomycetes</taxon>
        <taxon>Micrococcales</taxon>
        <taxon>Micrococcaceae</taxon>
    </lineage>
</organism>
<reference evidence="2 3" key="1">
    <citation type="submission" date="2023-07" db="EMBL/GenBank/DDBJ databases">
        <title>Sequencing the genomes of 1000 actinobacteria strains.</title>
        <authorList>
            <person name="Klenk H.-P."/>
        </authorList>
    </citation>
    <scope>NUCLEOTIDE SEQUENCE [LARGE SCALE GENOMIC DNA]</scope>
    <source>
        <strain evidence="2 3">DSM 22966</strain>
    </source>
</reference>